<dbReference type="AlphaFoldDB" id="W7YQJ1"/>
<evidence type="ECO:0000259" key="14">
    <source>
        <dbReference type="PROSITE" id="PS51217"/>
    </source>
</evidence>
<dbReference type="InterPro" id="IPR014016">
    <property type="entry name" value="UvrD-like_ATP-bd"/>
</dbReference>
<dbReference type="GO" id="GO:0005524">
    <property type="term" value="F:ATP binding"/>
    <property type="evidence" value="ECO:0007669"/>
    <property type="project" value="UniProtKB-UniRule"/>
</dbReference>
<dbReference type="GO" id="GO:0043138">
    <property type="term" value="F:3'-5' DNA helicase activity"/>
    <property type="evidence" value="ECO:0007669"/>
    <property type="project" value="UniProtKB-EC"/>
</dbReference>
<organism evidence="15 16">
    <name type="scientific">Saccharicrinis fermentans DSM 9555 = JCM 21142</name>
    <dbReference type="NCBI Taxonomy" id="869213"/>
    <lineage>
        <taxon>Bacteria</taxon>
        <taxon>Pseudomonadati</taxon>
        <taxon>Bacteroidota</taxon>
        <taxon>Bacteroidia</taxon>
        <taxon>Marinilabiliales</taxon>
        <taxon>Marinilabiliaceae</taxon>
        <taxon>Saccharicrinis</taxon>
    </lineage>
</organism>
<dbReference type="Pfam" id="PF21196">
    <property type="entry name" value="PcrA_UvrD_tudor"/>
    <property type="match status" value="1"/>
</dbReference>
<feature type="domain" description="UvrD-like helicase C-terminal" evidence="14">
    <location>
        <begin position="328"/>
        <end position="609"/>
    </location>
</feature>
<dbReference type="PANTHER" id="PTHR11070">
    <property type="entry name" value="UVRD / RECB / PCRA DNA HELICASE FAMILY MEMBER"/>
    <property type="match status" value="1"/>
</dbReference>
<evidence type="ECO:0000256" key="10">
    <source>
        <dbReference type="ARBA" id="ARBA00034923"/>
    </source>
</evidence>
<dbReference type="InterPro" id="IPR000212">
    <property type="entry name" value="DNA_helicase_UvrD/REP"/>
</dbReference>
<dbReference type="Pfam" id="PF13361">
    <property type="entry name" value="UvrD_C"/>
    <property type="match status" value="1"/>
</dbReference>
<evidence type="ECO:0000256" key="6">
    <source>
        <dbReference type="ARBA" id="ARBA00023125"/>
    </source>
</evidence>
<accession>W7YQJ1</accession>
<dbReference type="InterPro" id="IPR027417">
    <property type="entry name" value="P-loop_NTPase"/>
</dbReference>
<protein>
    <recommendedName>
        <fullName evidence="9">DNA 3'-5' helicase</fullName>
        <ecNumber evidence="9">5.6.2.4</ecNumber>
    </recommendedName>
    <alternativeName>
        <fullName evidence="10">DNA 3'-5' helicase II</fullName>
    </alternativeName>
</protein>
<keyword evidence="4 12" id="KW-0347">Helicase</keyword>
<name>W7YQJ1_9BACT</name>
<dbReference type="Gene3D" id="1.10.486.10">
    <property type="entry name" value="PCRA, domain 4"/>
    <property type="match status" value="1"/>
</dbReference>
<keyword evidence="5 12" id="KW-0067">ATP-binding</keyword>
<evidence type="ECO:0000256" key="1">
    <source>
        <dbReference type="ARBA" id="ARBA00009922"/>
    </source>
</evidence>
<dbReference type="PANTHER" id="PTHR11070:SF2">
    <property type="entry name" value="ATP-DEPENDENT DNA HELICASE SRS2"/>
    <property type="match status" value="1"/>
</dbReference>
<dbReference type="GO" id="GO:0016887">
    <property type="term" value="F:ATP hydrolysis activity"/>
    <property type="evidence" value="ECO:0007669"/>
    <property type="project" value="RHEA"/>
</dbReference>
<evidence type="ECO:0000256" key="7">
    <source>
        <dbReference type="ARBA" id="ARBA00023235"/>
    </source>
</evidence>
<dbReference type="InterPro" id="IPR014017">
    <property type="entry name" value="DNA_helicase_UvrD-like_C"/>
</dbReference>
<evidence type="ECO:0000313" key="15">
    <source>
        <dbReference type="EMBL" id="GAF04684.1"/>
    </source>
</evidence>
<dbReference type="GO" id="GO:0033202">
    <property type="term" value="C:DNA helicase complex"/>
    <property type="evidence" value="ECO:0007669"/>
    <property type="project" value="TreeGrafter"/>
</dbReference>
<comment type="catalytic activity">
    <reaction evidence="11">
        <text>ATP + H2O = ADP + phosphate + H(+)</text>
        <dbReference type="Rhea" id="RHEA:13065"/>
        <dbReference type="ChEBI" id="CHEBI:15377"/>
        <dbReference type="ChEBI" id="CHEBI:15378"/>
        <dbReference type="ChEBI" id="CHEBI:30616"/>
        <dbReference type="ChEBI" id="CHEBI:43474"/>
        <dbReference type="ChEBI" id="CHEBI:456216"/>
        <dbReference type="EC" id="5.6.2.4"/>
    </reaction>
</comment>
<proteinExistence type="inferred from homology"/>
<dbReference type="EC" id="5.6.2.4" evidence="9"/>
<dbReference type="InterPro" id="IPR013986">
    <property type="entry name" value="DExx_box_DNA_helicase_dom_sf"/>
</dbReference>
<evidence type="ECO:0000256" key="8">
    <source>
        <dbReference type="ARBA" id="ARBA00034617"/>
    </source>
</evidence>
<evidence type="ECO:0000256" key="11">
    <source>
        <dbReference type="ARBA" id="ARBA00048988"/>
    </source>
</evidence>
<dbReference type="CDD" id="cd18807">
    <property type="entry name" value="SF1_C_UvrD"/>
    <property type="match status" value="1"/>
</dbReference>
<dbReference type="STRING" id="869213.GCA_000517085_03720"/>
<dbReference type="eggNOG" id="COG0210">
    <property type="taxonomic scope" value="Bacteria"/>
</dbReference>
<gene>
    <name evidence="15" type="ORF">JCM21142_93399</name>
</gene>
<sequence length="799" mass="90872">MYLIQSSYRRVNYYGCCTHFKYHFRYLCIPKKKERLVQNYLEQLNPAQQEAVVTTKGPSLVIAGAGSGKTRVLTFRIAHLLTQDVAPHRILALTFTNKAAKEMKERIAAIVGGDVARNLWMGTFHSIFARILRSEASKLGYPSSFTIYDTADSKSLLKSIIKGMKLNDKEYKVGAVLGRISAAKNDLVTPAAYARDQHRMMEDQASKKGMVYEIYARYMRQCYKSGVMDFDDLLLNTNILFRDYPEVLQKYQNWFQYIMVDEYQDTNYSQYIIIKKLAEKHGNICVVGDDAQSIYSFRGAKIENILNFRNDYPGYKLFKLEQNYRSTKNIVNAANSIIKKNTKQIKKAVFSENDIGNKIKIHNAYSDIEEGYIVINDIKDKRLKQHYEFQDFAILYRTNAQSRIFEEALRKGNMPYKIYGGLSFYQRKEIKDLLAYCRLTVNTADQEALKRIINYPARGIGKTTLEKIEMAASASGKSMWEVMVSLEQTAQLFNAGTQKKLNSFVGLINGFSAAMNQQSAYDLVMEIATQSGMMKELYHDRTPEAIARQENIQELLNGIQEFTNNRLEEGGETGLVHFLEEVSLLTDQDNESEDDINKVTLMTIHSSKGLEFKNVYIVGVEEGLFPSNMTKDSQQGIEEERRLFYVAVTRAEDNATISFARTRYKYGESAFCRPSRFIGEIDEAFVEFSGEQIKIVDQPGKFAPKQPERRSLGRSQQIQKPGYNFKKVGEQQAAPKSAAFKGTGNGNLQPGVTVEHVRFGKGKVVSVEGQMPNAKATVDFENAGLKQLLLKFAKFKILG</sequence>
<dbReference type="Gene3D" id="3.40.50.300">
    <property type="entry name" value="P-loop containing nucleotide triphosphate hydrolases"/>
    <property type="match status" value="2"/>
</dbReference>
<evidence type="ECO:0000259" key="13">
    <source>
        <dbReference type="PROSITE" id="PS51198"/>
    </source>
</evidence>
<dbReference type="GO" id="GO:0003677">
    <property type="term" value="F:DNA binding"/>
    <property type="evidence" value="ECO:0007669"/>
    <property type="project" value="UniProtKB-KW"/>
</dbReference>
<dbReference type="CDD" id="cd17932">
    <property type="entry name" value="DEXQc_UvrD"/>
    <property type="match status" value="1"/>
</dbReference>
<evidence type="ECO:0000256" key="3">
    <source>
        <dbReference type="ARBA" id="ARBA00022801"/>
    </source>
</evidence>
<dbReference type="EMBL" id="BAMD01000053">
    <property type="protein sequence ID" value="GAF04684.1"/>
    <property type="molecule type" value="Genomic_DNA"/>
</dbReference>
<evidence type="ECO:0000256" key="5">
    <source>
        <dbReference type="ARBA" id="ARBA00022840"/>
    </source>
</evidence>
<reference evidence="15 16" key="1">
    <citation type="journal article" date="2014" name="Genome Announc.">
        <title>Draft Genome Sequence of Cytophaga fermentans JCM 21142T, a Facultative Anaerobe Isolated from Marine Mud.</title>
        <authorList>
            <person name="Starns D."/>
            <person name="Oshima K."/>
            <person name="Suda W."/>
            <person name="Iino T."/>
            <person name="Yuki M."/>
            <person name="Inoue J."/>
            <person name="Kitamura K."/>
            <person name="Iida T."/>
            <person name="Darby A."/>
            <person name="Hattori M."/>
            <person name="Ohkuma M."/>
        </authorList>
    </citation>
    <scope>NUCLEOTIDE SEQUENCE [LARGE SCALE GENOMIC DNA]</scope>
    <source>
        <strain evidence="15 16">JCM 21142</strain>
    </source>
</reference>
<evidence type="ECO:0000256" key="9">
    <source>
        <dbReference type="ARBA" id="ARBA00034808"/>
    </source>
</evidence>
<keyword evidence="7" id="KW-0413">Isomerase</keyword>
<dbReference type="SUPFAM" id="SSF52540">
    <property type="entry name" value="P-loop containing nucleoside triphosphate hydrolases"/>
    <property type="match status" value="1"/>
</dbReference>
<comment type="similarity">
    <text evidence="1">Belongs to the helicase family. UvrD subfamily.</text>
</comment>
<dbReference type="Proteomes" id="UP000019402">
    <property type="component" value="Unassembled WGS sequence"/>
</dbReference>
<keyword evidence="6" id="KW-0238">DNA-binding</keyword>
<evidence type="ECO:0000313" key="16">
    <source>
        <dbReference type="Proteomes" id="UP000019402"/>
    </source>
</evidence>
<comment type="catalytic activity">
    <reaction evidence="8">
        <text>Couples ATP hydrolysis with the unwinding of duplex DNA by translocating in the 3'-5' direction.</text>
        <dbReference type="EC" id="5.6.2.4"/>
    </reaction>
</comment>
<evidence type="ECO:0000256" key="4">
    <source>
        <dbReference type="ARBA" id="ARBA00022806"/>
    </source>
</evidence>
<dbReference type="PROSITE" id="PS51198">
    <property type="entry name" value="UVRD_HELICASE_ATP_BIND"/>
    <property type="match status" value="1"/>
</dbReference>
<keyword evidence="3 12" id="KW-0378">Hydrolase</keyword>
<keyword evidence="2 12" id="KW-0547">Nucleotide-binding</keyword>
<keyword evidence="16" id="KW-1185">Reference proteome</keyword>
<comment type="caution">
    <text evidence="15">The sequence shown here is derived from an EMBL/GenBank/DDBJ whole genome shotgun (WGS) entry which is preliminary data.</text>
</comment>
<evidence type="ECO:0000256" key="12">
    <source>
        <dbReference type="PROSITE-ProRule" id="PRU00560"/>
    </source>
</evidence>
<evidence type="ECO:0000256" key="2">
    <source>
        <dbReference type="ARBA" id="ARBA00022741"/>
    </source>
</evidence>
<dbReference type="Gene3D" id="1.10.10.160">
    <property type="match status" value="1"/>
</dbReference>
<dbReference type="GO" id="GO:0005829">
    <property type="term" value="C:cytosol"/>
    <property type="evidence" value="ECO:0007669"/>
    <property type="project" value="TreeGrafter"/>
</dbReference>
<dbReference type="Pfam" id="PF00580">
    <property type="entry name" value="UvrD-helicase"/>
    <property type="match status" value="1"/>
</dbReference>
<feature type="domain" description="UvrD-like helicase ATP-binding" evidence="13">
    <location>
        <begin position="42"/>
        <end position="327"/>
    </location>
</feature>
<dbReference type="PROSITE" id="PS51217">
    <property type="entry name" value="UVRD_HELICASE_CTER"/>
    <property type="match status" value="1"/>
</dbReference>
<dbReference type="GO" id="GO:0000725">
    <property type="term" value="P:recombinational repair"/>
    <property type="evidence" value="ECO:0007669"/>
    <property type="project" value="TreeGrafter"/>
</dbReference>
<feature type="binding site" evidence="12">
    <location>
        <begin position="63"/>
        <end position="70"/>
    </location>
    <ligand>
        <name>ATP</name>
        <dbReference type="ChEBI" id="CHEBI:30616"/>
    </ligand>
</feature>